<name>A0AAV7UVN3_PLEWA</name>
<dbReference type="AlphaFoldDB" id="A0AAV7UVN3"/>
<protein>
    <submittedName>
        <fullName evidence="1">Uncharacterized protein</fullName>
    </submittedName>
</protein>
<comment type="caution">
    <text evidence="1">The sequence shown here is derived from an EMBL/GenBank/DDBJ whole genome shotgun (WGS) entry which is preliminary data.</text>
</comment>
<dbReference type="EMBL" id="JANPWB010000004">
    <property type="protein sequence ID" value="KAJ1191672.1"/>
    <property type="molecule type" value="Genomic_DNA"/>
</dbReference>
<evidence type="ECO:0000313" key="1">
    <source>
        <dbReference type="EMBL" id="KAJ1191672.1"/>
    </source>
</evidence>
<accession>A0AAV7UVN3</accession>
<proteinExistence type="predicted"/>
<organism evidence="1 2">
    <name type="scientific">Pleurodeles waltl</name>
    <name type="common">Iberian ribbed newt</name>
    <dbReference type="NCBI Taxonomy" id="8319"/>
    <lineage>
        <taxon>Eukaryota</taxon>
        <taxon>Metazoa</taxon>
        <taxon>Chordata</taxon>
        <taxon>Craniata</taxon>
        <taxon>Vertebrata</taxon>
        <taxon>Euteleostomi</taxon>
        <taxon>Amphibia</taxon>
        <taxon>Batrachia</taxon>
        <taxon>Caudata</taxon>
        <taxon>Salamandroidea</taxon>
        <taxon>Salamandridae</taxon>
        <taxon>Pleurodelinae</taxon>
        <taxon>Pleurodeles</taxon>
    </lineage>
</organism>
<evidence type="ECO:0000313" key="2">
    <source>
        <dbReference type="Proteomes" id="UP001066276"/>
    </source>
</evidence>
<dbReference type="Proteomes" id="UP001066276">
    <property type="component" value="Chromosome 2_2"/>
</dbReference>
<reference evidence="1" key="1">
    <citation type="journal article" date="2022" name="bioRxiv">
        <title>Sequencing and chromosome-scale assembly of the giantPleurodeles waltlgenome.</title>
        <authorList>
            <person name="Brown T."/>
            <person name="Elewa A."/>
            <person name="Iarovenko S."/>
            <person name="Subramanian E."/>
            <person name="Araus A.J."/>
            <person name="Petzold A."/>
            <person name="Susuki M."/>
            <person name="Suzuki K.-i.T."/>
            <person name="Hayashi T."/>
            <person name="Toyoda A."/>
            <person name="Oliveira C."/>
            <person name="Osipova E."/>
            <person name="Leigh N.D."/>
            <person name="Simon A."/>
            <person name="Yun M.H."/>
        </authorList>
    </citation>
    <scope>NUCLEOTIDE SEQUENCE</scope>
    <source>
        <strain evidence="1">20211129_DDA</strain>
        <tissue evidence="1">Liver</tissue>
    </source>
</reference>
<gene>
    <name evidence="1" type="ORF">NDU88_000988</name>
</gene>
<sequence>MDALCGTTRNGVLCDTMDLEDFSASGSFDLQETDFMENDTEDIDMLDEYVLNLDEGLTVDKDLFEEDTIPSCSKGIIQNPLGE</sequence>
<keyword evidence="2" id="KW-1185">Reference proteome</keyword>